<dbReference type="PROSITE" id="PS51318">
    <property type="entry name" value="TAT"/>
    <property type="match status" value="1"/>
</dbReference>
<comment type="caution">
    <text evidence="2">The sequence shown here is derived from an EMBL/GenBank/DDBJ whole genome shotgun (WGS) entry which is preliminary data.</text>
</comment>
<organism evidence="2 3">
    <name type="scientific">Candidatus Thermoflexus japonica</name>
    <dbReference type="NCBI Taxonomy" id="2035417"/>
    <lineage>
        <taxon>Bacteria</taxon>
        <taxon>Bacillati</taxon>
        <taxon>Chloroflexota</taxon>
        <taxon>Thermoflexia</taxon>
        <taxon>Thermoflexales</taxon>
        <taxon>Thermoflexaceae</taxon>
        <taxon>Thermoflexus</taxon>
    </lineage>
</organism>
<keyword evidence="1" id="KW-1133">Transmembrane helix</keyword>
<gene>
    <name evidence="2" type="ORF">HRbin22_01075</name>
</gene>
<evidence type="ECO:0000313" key="2">
    <source>
        <dbReference type="EMBL" id="GBD08833.1"/>
    </source>
</evidence>
<protein>
    <submittedName>
        <fullName evidence="2">Uncharacterized protein</fullName>
    </submittedName>
</protein>
<sequence length="138" mass="15395">MTFHEERVEAVGRAIPRRQFLVRLGAAVLGMVATWVGGHPPRVSAAGGCPGGVYIRGCCTLCCPPGSAYDNLPNCAPGQPYRTKWCWYCVDNRGFSYRCCEAYEPNVPDSQRNYFGSCIAQVFAFWYEFLGPHSREKD</sequence>
<keyword evidence="1" id="KW-0812">Transmembrane</keyword>
<keyword evidence="1" id="KW-0472">Membrane</keyword>
<dbReference type="AlphaFoldDB" id="A0A2H5Y5V9"/>
<dbReference type="InterPro" id="IPR006311">
    <property type="entry name" value="TAT_signal"/>
</dbReference>
<evidence type="ECO:0000256" key="1">
    <source>
        <dbReference type="SAM" id="Phobius"/>
    </source>
</evidence>
<dbReference type="EMBL" id="BEHY01000019">
    <property type="protein sequence ID" value="GBD08833.1"/>
    <property type="molecule type" value="Genomic_DNA"/>
</dbReference>
<accession>A0A2H5Y5V9</accession>
<reference evidence="3" key="1">
    <citation type="submission" date="2017-09" db="EMBL/GenBank/DDBJ databases">
        <title>Metaegenomics of thermophilic ammonia-oxidizing enrichment culture.</title>
        <authorList>
            <person name="Kato S."/>
            <person name="Suzuki K."/>
        </authorList>
    </citation>
    <scope>NUCLEOTIDE SEQUENCE [LARGE SCALE GENOMIC DNA]</scope>
</reference>
<proteinExistence type="predicted"/>
<feature type="transmembrane region" description="Helical" evidence="1">
    <location>
        <begin position="20"/>
        <end position="38"/>
    </location>
</feature>
<dbReference type="Proteomes" id="UP000236642">
    <property type="component" value="Unassembled WGS sequence"/>
</dbReference>
<name>A0A2H5Y5V9_9CHLR</name>
<evidence type="ECO:0000313" key="3">
    <source>
        <dbReference type="Proteomes" id="UP000236642"/>
    </source>
</evidence>